<feature type="region of interest" description="Disordered" evidence="1">
    <location>
        <begin position="308"/>
        <end position="332"/>
    </location>
</feature>
<evidence type="ECO:0000313" key="2">
    <source>
        <dbReference type="EMBL" id="ORB81767.1"/>
    </source>
</evidence>
<gene>
    <name evidence="2" type="ORF">BST46_01855</name>
</gene>
<dbReference type="RefSeq" id="WP_083186850.1">
    <property type="nucleotide sequence ID" value="NZ_MVIL01000003.1"/>
</dbReference>
<dbReference type="EMBL" id="MVIL01000003">
    <property type="protein sequence ID" value="ORB81767.1"/>
    <property type="molecule type" value="Genomic_DNA"/>
</dbReference>
<keyword evidence="3" id="KW-1185">Reference proteome</keyword>
<feature type="compositionally biased region" description="Basic residues" evidence="1">
    <location>
        <begin position="311"/>
        <end position="332"/>
    </location>
</feature>
<comment type="caution">
    <text evidence="2">The sequence shown here is derived from an EMBL/GenBank/DDBJ whole genome shotgun (WGS) entry which is preliminary data.</text>
</comment>
<evidence type="ECO:0000256" key="1">
    <source>
        <dbReference type="SAM" id="MobiDB-lite"/>
    </source>
</evidence>
<organism evidence="2 3">
    <name type="scientific">Mycobacterium timonense</name>
    <dbReference type="NCBI Taxonomy" id="701043"/>
    <lineage>
        <taxon>Bacteria</taxon>
        <taxon>Bacillati</taxon>
        <taxon>Actinomycetota</taxon>
        <taxon>Actinomycetes</taxon>
        <taxon>Mycobacteriales</taxon>
        <taxon>Mycobacteriaceae</taxon>
        <taxon>Mycobacterium</taxon>
        <taxon>Mycobacterium avium complex (MAC)</taxon>
    </lineage>
</organism>
<proteinExistence type="predicted"/>
<dbReference type="Proteomes" id="UP000192847">
    <property type="component" value="Unassembled WGS sequence"/>
</dbReference>
<evidence type="ECO:0000313" key="3">
    <source>
        <dbReference type="Proteomes" id="UP000192847"/>
    </source>
</evidence>
<protein>
    <recommendedName>
        <fullName evidence="4">Capsid maturation protease</fullName>
    </recommendedName>
</protein>
<evidence type="ECO:0008006" key="4">
    <source>
        <dbReference type="Google" id="ProtNLM"/>
    </source>
</evidence>
<reference evidence="2 3" key="1">
    <citation type="submission" date="2017-02" db="EMBL/GenBank/DDBJ databases">
        <title>The new phylogeny of genus Mycobacterium.</title>
        <authorList>
            <person name="Tortoli E."/>
            <person name="Trovato A."/>
            <person name="Cirillo D.M."/>
        </authorList>
    </citation>
    <scope>NUCLEOTIDE SEQUENCE [LARGE SCALE GENOMIC DNA]</scope>
    <source>
        <strain evidence="2 3">CCUG 56329</strain>
    </source>
</reference>
<accession>A0ABX3TSR3</accession>
<sequence length="332" mass="34607">MSAPSQPLTYDQAVAMAAALAASKTTPDPAVVVAGMAEKIIATREATAAWAKNAIRRLWVSVNPYDAMAVQAFAAQAATIMQAAQTAAGRVAAAAQAQQLAALGVAVAAAPSLPLDVRAPSAAVKRGQLVLHQAVSTIDYDGAGPDVHVSKADMTTAGVFERPAAVYRYAKSIDAADPAAQAGQRIDELVDGNLMLSQRLAQQQVLVQAGAKVTGYRRVIHPELSRTGTCGMCIAAADRVYKVDKLMPIHAHCKCTIAPVTDEHDPGDDANGIGLAQLYGHAGGNTVAHLKRTRYAIDEHGELGPVLVPKKAYKPRSAGSKKTRRPKRAAGG</sequence>
<name>A0ABX3TSR3_9MYCO</name>